<evidence type="ECO:0000313" key="2">
    <source>
        <dbReference type="EMBL" id="ETN84161.1"/>
    </source>
</evidence>
<name>W2TSR2_NECAM</name>
<dbReference type="STRING" id="51031.W2TSR2"/>
<protein>
    <submittedName>
        <fullName evidence="2">Uncharacterized protein</fullName>
    </submittedName>
</protein>
<proteinExistence type="predicted"/>
<dbReference type="KEGG" id="nai:NECAME_17220"/>
<evidence type="ECO:0000313" key="3">
    <source>
        <dbReference type="Proteomes" id="UP000053676"/>
    </source>
</evidence>
<dbReference type="Proteomes" id="UP000053676">
    <property type="component" value="Unassembled WGS sequence"/>
</dbReference>
<feature type="region of interest" description="Disordered" evidence="1">
    <location>
        <begin position="193"/>
        <end position="220"/>
    </location>
</feature>
<dbReference type="AlphaFoldDB" id="W2TSR2"/>
<dbReference type="EMBL" id="KI658003">
    <property type="protein sequence ID" value="ETN84161.1"/>
    <property type="molecule type" value="Genomic_DNA"/>
</dbReference>
<sequence>MSYEAVPCMFRSSAQNGNGETQYLGLLIRPSANQQNLPGASSATVVGRTTTGQSIGAVTPGSAAGKPPQPLLVLVPAKVQVRLQHGGDASVAISPTALPATTLPMTTSTIAWPQTAPVKPAFAAPVHNALSSPCNSQSRSLSVCSASPQLDSSPMSPLQNVIHYHNHGTPSTRPGLQADPRSMRVAAAGLWTAPVSDSSTTPDSGIQSVPASPPNSHPLTPPTVRKNFFVSISSTTLLQLIGASVLLPLHHGMDM</sequence>
<dbReference type="OrthoDB" id="422362at2759"/>
<feature type="compositionally biased region" description="Polar residues" evidence="1">
    <location>
        <begin position="195"/>
        <end position="210"/>
    </location>
</feature>
<evidence type="ECO:0000256" key="1">
    <source>
        <dbReference type="SAM" id="MobiDB-lite"/>
    </source>
</evidence>
<reference evidence="3" key="1">
    <citation type="journal article" date="2014" name="Nat. Genet.">
        <title>Genome of the human hookworm Necator americanus.</title>
        <authorList>
            <person name="Tang Y.T."/>
            <person name="Gao X."/>
            <person name="Rosa B.A."/>
            <person name="Abubucker S."/>
            <person name="Hallsworth-Pepin K."/>
            <person name="Martin J."/>
            <person name="Tyagi R."/>
            <person name="Heizer E."/>
            <person name="Zhang X."/>
            <person name="Bhonagiri-Palsikar V."/>
            <person name="Minx P."/>
            <person name="Warren W.C."/>
            <person name="Wang Q."/>
            <person name="Zhan B."/>
            <person name="Hotez P.J."/>
            <person name="Sternberg P.W."/>
            <person name="Dougall A."/>
            <person name="Gaze S.T."/>
            <person name="Mulvenna J."/>
            <person name="Sotillo J."/>
            <person name="Ranganathan S."/>
            <person name="Rabelo E.M."/>
            <person name="Wilson R.K."/>
            <person name="Felgner P.L."/>
            <person name="Bethony J."/>
            <person name="Hawdon J.M."/>
            <person name="Gasser R.B."/>
            <person name="Loukas A."/>
            <person name="Mitreva M."/>
        </authorList>
    </citation>
    <scope>NUCLEOTIDE SEQUENCE [LARGE SCALE GENOMIC DNA]</scope>
</reference>
<gene>
    <name evidence="2" type="ORF">NECAME_17220</name>
</gene>
<accession>W2TSR2</accession>
<organism evidence="2 3">
    <name type="scientific">Necator americanus</name>
    <name type="common">Human hookworm</name>
    <dbReference type="NCBI Taxonomy" id="51031"/>
    <lineage>
        <taxon>Eukaryota</taxon>
        <taxon>Metazoa</taxon>
        <taxon>Ecdysozoa</taxon>
        <taxon>Nematoda</taxon>
        <taxon>Chromadorea</taxon>
        <taxon>Rhabditida</taxon>
        <taxon>Rhabditina</taxon>
        <taxon>Rhabditomorpha</taxon>
        <taxon>Strongyloidea</taxon>
        <taxon>Ancylostomatidae</taxon>
        <taxon>Bunostominae</taxon>
        <taxon>Necator</taxon>
    </lineage>
</organism>
<keyword evidence="3" id="KW-1185">Reference proteome</keyword>
<feature type="compositionally biased region" description="Pro residues" evidence="1">
    <location>
        <begin position="211"/>
        <end position="220"/>
    </location>
</feature>